<dbReference type="PANTHER" id="PTHR22726:SF1">
    <property type="entry name" value="METALLOENDOPEPTIDASE OMA1, MITOCHONDRIAL"/>
    <property type="match status" value="1"/>
</dbReference>
<evidence type="ECO:0000313" key="10">
    <source>
        <dbReference type="Proteomes" id="UP000295382"/>
    </source>
</evidence>
<keyword evidence="10" id="KW-1185">Reference proteome</keyword>
<dbReference type="GO" id="GO:0051603">
    <property type="term" value="P:proteolysis involved in protein catabolic process"/>
    <property type="evidence" value="ECO:0007669"/>
    <property type="project" value="TreeGrafter"/>
</dbReference>
<dbReference type="GO" id="GO:0046872">
    <property type="term" value="F:metal ion binding"/>
    <property type="evidence" value="ECO:0007669"/>
    <property type="project" value="UniProtKB-KW"/>
</dbReference>
<comment type="cofactor">
    <cofactor evidence="6">
        <name>Zn(2+)</name>
        <dbReference type="ChEBI" id="CHEBI:29105"/>
    </cofactor>
    <text evidence="6">Binds 1 zinc ion per subunit.</text>
</comment>
<dbReference type="GO" id="GO:0016020">
    <property type="term" value="C:membrane"/>
    <property type="evidence" value="ECO:0007669"/>
    <property type="project" value="TreeGrafter"/>
</dbReference>
<evidence type="ECO:0000259" key="8">
    <source>
        <dbReference type="Pfam" id="PF01435"/>
    </source>
</evidence>
<evidence type="ECO:0000256" key="7">
    <source>
        <dbReference type="SAM" id="SignalP"/>
    </source>
</evidence>
<comment type="similarity">
    <text evidence="6">Belongs to the peptidase M48 family.</text>
</comment>
<reference evidence="9 10" key="1">
    <citation type="submission" date="2019-03" db="EMBL/GenBank/DDBJ databases">
        <title>Genomic Encyclopedia of Type Strains, Phase IV (KMG-IV): sequencing the most valuable type-strain genomes for metagenomic binning, comparative biology and taxonomic classification.</title>
        <authorList>
            <person name="Goeker M."/>
        </authorList>
    </citation>
    <scope>NUCLEOTIDE SEQUENCE [LARGE SCALE GENOMIC DNA]</scope>
    <source>
        <strain evidence="9 10">DSM 7445</strain>
    </source>
</reference>
<feature type="signal peptide" evidence="7">
    <location>
        <begin position="1"/>
        <end position="30"/>
    </location>
</feature>
<keyword evidence="3 6" id="KW-0378">Hydrolase</keyword>
<dbReference type="InterPro" id="IPR001915">
    <property type="entry name" value="Peptidase_M48"/>
</dbReference>
<evidence type="ECO:0000256" key="6">
    <source>
        <dbReference type="RuleBase" id="RU003983"/>
    </source>
</evidence>
<keyword evidence="2" id="KW-0479">Metal-binding</keyword>
<evidence type="ECO:0000256" key="2">
    <source>
        <dbReference type="ARBA" id="ARBA00022723"/>
    </source>
</evidence>
<sequence length="306" mass="32974">MHFKPTGFSRRLAITLALAGMTSAAAPVWAQQPQAASDGVQVGKMSSLRNLVPEEQLEAAATQQYVAIKQQAQQQNILLPENHPQVKRLRAIANKIIPQVTRWNPRASDWKWEINVIAAKDVNAFCMPGGKIAFFTGLLDGLQLTDDEVAIVMGHEIAHALREHGRERVAKSTLTNAGAKLAGIGLSALLGIDSNLTTAATGLGANLTMLKFSRDDETEADVVGLDIAARAGYDPRAGVALWQKMAKVSQNASPQWLSSHPAGQNRITEMKKHLPAVMPVYARTKGVALQALPPYRSNVKGIDPVS</sequence>
<feature type="domain" description="Peptidase M48" evidence="8">
    <location>
        <begin position="108"/>
        <end position="272"/>
    </location>
</feature>
<dbReference type="Proteomes" id="UP000295382">
    <property type="component" value="Unassembled WGS sequence"/>
</dbReference>
<gene>
    <name evidence="9" type="ORF">EDC30_103179</name>
</gene>
<dbReference type="Pfam" id="PF01435">
    <property type="entry name" value="Peptidase_M48"/>
    <property type="match status" value="1"/>
</dbReference>
<evidence type="ECO:0000256" key="3">
    <source>
        <dbReference type="ARBA" id="ARBA00022801"/>
    </source>
</evidence>
<keyword evidence="4 6" id="KW-0862">Zinc</keyword>
<evidence type="ECO:0000256" key="5">
    <source>
        <dbReference type="ARBA" id="ARBA00023049"/>
    </source>
</evidence>
<dbReference type="RefSeq" id="WP_243656673.1">
    <property type="nucleotide sequence ID" value="NZ_SLZQ01000003.1"/>
</dbReference>
<proteinExistence type="inferred from homology"/>
<evidence type="ECO:0000256" key="1">
    <source>
        <dbReference type="ARBA" id="ARBA00022670"/>
    </source>
</evidence>
<dbReference type="CDD" id="cd07331">
    <property type="entry name" value="M48C_Oma1_like"/>
    <property type="match status" value="1"/>
</dbReference>
<comment type="caution">
    <text evidence="9">The sequence shown here is derived from an EMBL/GenBank/DDBJ whole genome shotgun (WGS) entry which is preliminary data.</text>
</comment>
<keyword evidence="5 6" id="KW-0482">Metalloprotease</keyword>
<protein>
    <submittedName>
        <fullName evidence="9">Peptidase M48-like protein</fullName>
    </submittedName>
</protein>
<dbReference type="InterPro" id="IPR051156">
    <property type="entry name" value="Mito/Outer_Membr_Metalloprot"/>
</dbReference>
<dbReference type="Gene3D" id="3.30.2010.10">
    <property type="entry name" value="Metalloproteases ('zincins'), catalytic domain"/>
    <property type="match status" value="1"/>
</dbReference>
<keyword evidence="1 6" id="KW-0645">Protease</keyword>
<evidence type="ECO:0000256" key="4">
    <source>
        <dbReference type="ARBA" id="ARBA00022833"/>
    </source>
</evidence>
<dbReference type="PANTHER" id="PTHR22726">
    <property type="entry name" value="METALLOENDOPEPTIDASE OMA1"/>
    <property type="match status" value="1"/>
</dbReference>
<dbReference type="EMBL" id="SLZQ01000003">
    <property type="protein sequence ID" value="TCS37887.1"/>
    <property type="molecule type" value="Genomic_DNA"/>
</dbReference>
<keyword evidence="7" id="KW-0732">Signal</keyword>
<evidence type="ECO:0000313" key="9">
    <source>
        <dbReference type="EMBL" id="TCS37887.1"/>
    </source>
</evidence>
<organism evidence="9 10">
    <name type="scientific">Paucimonas lemoignei</name>
    <name type="common">Pseudomonas lemoignei</name>
    <dbReference type="NCBI Taxonomy" id="29443"/>
    <lineage>
        <taxon>Bacteria</taxon>
        <taxon>Pseudomonadati</taxon>
        <taxon>Pseudomonadota</taxon>
        <taxon>Betaproteobacteria</taxon>
        <taxon>Burkholderiales</taxon>
        <taxon>Burkholderiaceae</taxon>
        <taxon>Paucimonas</taxon>
    </lineage>
</organism>
<accession>A0A4R3HX46</accession>
<dbReference type="GO" id="GO:0004222">
    <property type="term" value="F:metalloendopeptidase activity"/>
    <property type="evidence" value="ECO:0007669"/>
    <property type="project" value="InterPro"/>
</dbReference>
<feature type="chain" id="PRO_5021031413" evidence="7">
    <location>
        <begin position="31"/>
        <end position="306"/>
    </location>
</feature>
<name>A0A4R3HX46_PAULE</name>
<dbReference type="AlphaFoldDB" id="A0A4R3HX46"/>